<dbReference type="InterPro" id="IPR000504">
    <property type="entry name" value="RRM_dom"/>
</dbReference>
<dbReference type="PANTHER" id="PTHR15608:SF0">
    <property type="entry name" value="HIV TAT-SPECIFIC FACTOR 1"/>
    <property type="match status" value="1"/>
</dbReference>
<protein>
    <recommendedName>
        <fullName evidence="1">RRM domain-containing protein</fullName>
    </recommendedName>
</protein>
<sequence length="120" mass="13721">RWPLTHKRSKMKGLFLPIEGAFVLADVSEIQFLSYHQFEEESMKHVPFDPVKVCELHPQGVVLIRFKDHKDAQKCIDAMNGMQREIHASLDGGSVNHAAVRDFDSEAEWLDQFAAELEAE</sequence>
<keyword evidence="3" id="KW-1185">Reference proteome</keyword>
<evidence type="ECO:0000259" key="1">
    <source>
        <dbReference type="Pfam" id="PF00076"/>
    </source>
</evidence>
<name>A0ABQ7XQC0_BRANA</name>
<gene>
    <name evidence="2" type="ORF">HID58_086431</name>
</gene>
<dbReference type="Proteomes" id="UP000824890">
    <property type="component" value="Unassembled WGS sequence"/>
</dbReference>
<dbReference type="PANTHER" id="PTHR15608">
    <property type="entry name" value="SPLICING FACTOR U2AF-ASSOCIATED PROTEIN 2"/>
    <property type="match status" value="1"/>
</dbReference>
<feature type="domain" description="RRM" evidence="1">
    <location>
        <begin position="51"/>
        <end position="83"/>
    </location>
</feature>
<dbReference type="InterPro" id="IPR012677">
    <property type="entry name" value="Nucleotide-bd_a/b_plait_sf"/>
</dbReference>
<dbReference type="InterPro" id="IPR034393">
    <property type="entry name" value="TatSF1-like"/>
</dbReference>
<dbReference type="InterPro" id="IPR035979">
    <property type="entry name" value="RBD_domain_sf"/>
</dbReference>
<organism evidence="2 3">
    <name type="scientific">Brassica napus</name>
    <name type="common">Rape</name>
    <dbReference type="NCBI Taxonomy" id="3708"/>
    <lineage>
        <taxon>Eukaryota</taxon>
        <taxon>Viridiplantae</taxon>
        <taxon>Streptophyta</taxon>
        <taxon>Embryophyta</taxon>
        <taxon>Tracheophyta</taxon>
        <taxon>Spermatophyta</taxon>
        <taxon>Magnoliopsida</taxon>
        <taxon>eudicotyledons</taxon>
        <taxon>Gunneridae</taxon>
        <taxon>Pentapetalae</taxon>
        <taxon>rosids</taxon>
        <taxon>malvids</taxon>
        <taxon>Brassicales</taxon>
        <taxon>Brassicaceae</taxon>
        <taxon>Brassiceae</taxon>
        <taxon>Brassica</taxon>
    </lineage>
</organism>
<dbReference type="EMBL" id="JAGKQM010000019">
    <property type="protein sequence ID" value="KAH0858170.1"/>
    <property type="molecule type" value="Genomic_DNA"/>
</dbReference>
<proteinExistence type="predicted"/>
<comment type="caution">
    <text evidence="2">The sequence shown here is derived from an EMBL/GenBank/DDBJ whole genome shotgun (WGS) entry which is preliminary data.</text>
</comment>
<feature type="non-terminal residue" evidence="2">
    <location>
        <position position="1"/>
    </location>
</feature>
<evidence type="ECO:0000313" key="2">
    <source>
        <dbReference type="EMBL" id="KAH0858170.1"/>
    </source>
</evidence>
<accession>A0ABQ7XQC0</accession>
<dbReference type="Gene3D" id="3.30.70.330">
    <property type="match status" value="1"/>
</dbReference>
<dbReference type="Pfam" id="PF00076">
    <property type="entry name" value="RRM_1"/>
    <property type="match status" value="1"/>
</dbReference>
<evidence type="ECO:0000313" key="3">
    <source>
        <dbReference type="Proteomes" id="UP000824890"/>
    </source>
</evidence>
<reference evidence="2 3" key="1">
    <citation type="submission" date="2021-05" db="EMBL/GenBank/DDBJ databases">
        <title>Genome Assembly of Synthetic Allotetraploid Brassica napus Reveals Homoeologous Exchanges between Subgenomes.</title>
        <authorList>
            <person name="Davis J.T."/>
        </authorList>
    </citation>
    <scope>NUCLEOTIDE SEQUENCE [LARGE SCALE GENOMIC DNA]</scope>
    <source>
        <strain evidence="3">cv. Da-Ae</strain>
        <tissue evidence="2">Seedling</tissue>
    </source>
</reference>
<dbReference type="SUPFAM" id="SSF54928">
    <property type="entry name" value="RNA-binding domain, RBD"/>
    <property type="match status" value="1"/>
</dbReference>